<dbReference type="AlphaFoldDB" id="A0A0D3ILG7"/>
<dbReference type="InterPro" id="IPR022413">
    <property type="entry name" value="ATP-guanido_PTrfase_N"/>
</dbReference>
<dbReference type="RefSeq" id="XP_005764531.1">
    <property type="nucleotide sequence ID" value="XM_005764474.1"/>
</dbReference>
<dbReference type="Proteomes" id="UP000013827">
    <property type="component" value="Unassembled WGS sequence"/>
</dbReference>
<dbReference type="GeneID" id="17258333"/>
<dbReference type="PROSITE" id="PS51510">
    <property type="entry name" value="PHOSPHAGEN_KINASE_C"/>
    <property type="match status" value="1"/>
</dbReference>
<comment type="similarity">
    <text evidence="1 6 8">Belongs to the ATP:guanido phosphotransferase family.</text>
</comment>
<dbReference type="GO" id="GO:0004111">
    <property type="term" value="F:creatine kinase activity"/>
    <property type="evidence" value="ECO:0007669"/>
    <property type="project" value="InterPro"/>
</dbReference>
<feature type="domain" description="Phosphagen kinase C-terminal" evidence="10">
    <location>
        <begin position="204"/>
        <end position="466"/>
    </location>
</feature>
<dbReference type="GO" id="GO:0005615">
    <property type="term" value="C:extracellular space"/>
    <property type="evidence" value="ECO:0007669"/>
    <property type="project" value="TreeGrafter"/>
</dbReference>
<dbReference type="PROSITE" id="PS00112">
    <property type="entry name" value="PHOSPHAGEN_KINASE"/>
    <property type="match status" value="1"/>
</dbReference>
<evidence type="ECO:0000256" key="1">
    <source>
        <dbReference type="ARBA" id="ARBA00006798"/>
    </source>
</evidence>
<evidence type="ECO:0000256" key="7">
    <source>
        <dbReference type="PROSITE-ProRule" id="PRU00843"/>
    </source>
</evidence>
<proteinExistence type="inferred from homology"/>
<dbReference type="PaxDb" id="2903-EOD12102"/>
<evidence type="ECO:0008006" key="13">
    <source>
        <dbReference type="Google" id="ProtNLM"/>
    </source>
</evidence>
<dbReference type="PANTHER" id="PTHR11547:SF64">
    <property type="entry name" value="CHROMOSOME UNDETERMINED SCAFFOLD_51, WHOLE GENOME SHOTGUN SEQUENCE"/>
    <property type="match status" value="1"/>
</dbReference>
<keyword evidence="3 7" id="KW-0547">Nucleotide-binding</keyword>
<dbReference type="GO" id="GO:0046314">
    <property type="term" value="P:phosphocreatine biosynthetic process"/>
    <property type="evidence" value="ECO:0007669"/>
    <property type="project" value="InterPro"/>
</dbReference>
<dbReference type="InterPro" id="IPR022414">
    <property type="entry name" value="ATP-guanido_PTrfase_cat"/>
</dbReference>
<evidence type="ECO:0000259" key="9">
    <source>
        <dbReference type="PROSITE" id="PS51509"/>
    </source>
</evidence>
<dbReference type="InterPro" id="IPR014746">
    <property type="entry name" value="Gln_synth/guanido_kin_cat_dom"/>
</dbReference>
<name>A0A0D3ILG7_EMIH1</name>
<feature type="binding site" evidence="7">
    <location>
        <position position="334"/>
    </location>
    <ligand>
        <name>ATP</name>
        <dbReference type="ChEBI" id="CHEBI:30616"/>
    </ligand>
</feature>
<evidence type="ECO:0000256" key="6">
    <source>
        <dbReference type="PROSITE-ProRule" id="PRU00842"/>
    </source>
</evidence>
<feature type="binding site" evidence="7">
    <location>
        <begin position="418"/>
        <end position="423"/>
    </location>
    <ligand>
        <name>ATP</name>
        <dbReference type="ChEBI" id="CHEBI:30616"/>
    </ligand>
</feature>
<evidence type="ECO:0000313" key="12">
    <source>
        <dbReference type="Proteomes" id="UP000013827"/>
    </source>
</evidence>
<keyword evidence="5 7" id="KW-0067">ATP-binding</keyword>
<evidence type="ECO:0000256" key="2">
    <source>
        <dbReference type="ARBA" id="ARBA00022679"/>
    </source>
</evidence>
<evidence type="ECO:0000256" key="3">
    <source>
        <dbReference type="ARBA" id="ARBA00022741"/>
    </source>
</evidence>
<reference evidence="12" key="1">
    <citation type="journal article" date="2013" name="Nature">
        <title>Pan genome of the phytoplankton Emiliania underpins its global distribution.</title>
        <authorList>
            <person name="Read B.A."/>
            <person name="Kegel J."/>
            <person name="Klute M.J."/>
            <person name="Kuo A."/>
            <person name="Lefebvre S.C."/>
            <person name="Maumus F."/>
            <person name="Mayer C."/>
            <person name="Miller J."/>
            <person name="Monier A."/>
            <person name="Salamov A."/>
            <person name="Young J."/>
            <person name="Aguilar M."/>
            <person name="Claverie J.M."/>
            <person name="Frickenhaus S."/>
            <person name="Gonzalez K."/>
            <person name="Herman E.K."/>
            <person name="Lin Y.C."/>
            <person name="Napier J."/>
            <person name="Ogata H."/>
            <person name="Sarno A.F."/>
            <person name="Shmutz J."/>
            <person name="Schroeder D."/>
            <person name="de Vargas C."/>
            <person name="Verret F."/>
            <person name="von Dassow P."/>
            <person name="Valentin K."/>
            <person name="Van de Peer Y."/>
            <person name="Wheeler G."/>
            <person name="Dacks J.B."/>
            <person name="Delwiche C.F."/>
            <person name="Dyhrman S.T."/>
            <person name="Glockner G."/>
            <person name="John U."/>
            <person name="Richards T."/>
            <person name="Worden A.Z."/>
            <person name="Zhang X."/>
            <person name="Grigoriev I.V."/>
            <person name="Allen A.E."/>
            <person name="Bidle K."/>
            <person name="Borodovsky M."/>
            <person name="Bowler C."/>
            <person name="Brownlee C."/>
            <person name="Cock J.M."/>
            <person name="Elias M."/>
            <person name="Gladyshev V.N."/>
            <person name="Groth M."/>
            <person name="Guda C."/>
            <person name="Hadaegh A."/>
            <person name="Iglesias-Rodriguez M.D."/>
            <person name="Jenkins J."/>
            <person name="Jones B.M."/>
            <person name="Lawson T."/>
            <person name="Leese F."/>
            <person name="Lindquist E."/>
            <person name="Lobanov A."/>
            <person name="Lomsadze A."/>
            <person name="Malik S.B."/>
            <person name="Marsh M.E."/>
            <person name="Mackinder L."/>
            <person name="Mock T."/>
            <person name="Mueller-Roeber B."/>
            <person name="Pagarete A."/>
            <person name="Parker M."/>
            <person name="Probert I."/>
            <person name="Quesneville H."/>
            <person name="Raines C."/>
            <person name="Rensing S.A."/>
            <person name="Riano-Pachon D.M."/>
            <person name="Richier S."/>
            <person name="Rokitta S."/>
            <person name="Shiraiwa Y."/>
            <person name="Soanes D.M."/>
            <person name="van der Giezen M."/>
            <person name="Wahlund T.M."/>
            <person name="Williams B."/>
            <person name="Wilson W."/>
            <person name="Wolfe G."/>
            <person name="Wurch L.L."/>
        </authorList>
    </citation>
    <scope>NUCLEOTIDE SEQUENCE</scope>
</reference>
<evidence type="ECO:0000259" key="10">
    <source>
        <dbReference type="PROSITE" id="PS51510"/>
    </source>
</evidence>
<evidence type="ECO:0000256" key="8">
    <source>
        <dbReference type="RuleBase" id="RU000505"/>
    </source>
</evidence>
<feature type="binding site" evidence="7">
    <location>
        <begin position="387"/>
        <end position="391"/>
    </location>
    <ligand>
        <name>ATP</name>
        <dbReference type="ChEBI" id="CHEBI:30616"/>
    </ligand>
</feature>
<feature type="binding site" evidence="7">
    <location>
        <begin position="207"/>
        <end position="211"/>
    </location>
    <ligand>
        <name>ATP</name>
        <dbReference type="ChEBI" id="CHEBI:30616"/>
    </ligand>
</feature>
<evidence type="ECO:0000313" key="11">
    <source>
        <dbReference type="EnsemblProtists" id="EOD12102"/>
    </source>
</evidence>
<dbReference type="InterPro" id="IPR000749">
    <property type="entry name" value="ATP-guanido_PTrfase"/>
</dbReference>
<dbReference type="OMA" id="ISSDWPY"/>
<dbReference type="Gene3D" id="3.30.590.10">
    <property type="entry name" value="Glutamine synthetase/guanido kinase, catalytic domain"/>
    <property type="match status" value="1"/>
</dbReference>
<dbReference type="Pfam" id="PF02807">
    <property type="entry name" value="ATP-gua_PtransN"/>
    <property type="match status" value="1"/>
</dbReference>
<keyword evidence="12" id="KW-1185">Reference proteome</keyword>
<dbReference type="KEGG" id="ehx:EMIHUDRAFT_452258"/>
<dbReference type="Pfam" id="PF00217">
    <property type="entry name" value="ATP-gua_Ptrans"/>
    <property type="match status" value="1"/>
</dbReference>
<dbReference type="EnsemblProtists" id="EOD12102">
    <property type="protein sequence ID" value="EOD12102"/>
    <property type="gene ID" value="EMIHUDRAFT_452258"/>
</dbReference>
<sequence>MGQAGCAPGDPDLQPGQRDRRALCRQDGEGGDARQGCRLRAARPECVRRAARRADGGARVGPLRAMAWPGGAFSMRSRLQDNMASSIAELTAQAKVAHEANPDNLCAKTLLEAEVQSWMATLPAAKLDELALCAKSGLDNHDSGLGCYAVDPTNYDDLAPFFDRVCEGYHHGGGKVHKTDWSLEGVEGLPADGQLDLQKLGLGKELSMRVRVGRNLTAFPLPGLMTKADRVNFEKTMLKAFDVLKANPAYGGNVYSMTPNDVWKEVTGDAENPNLISADKYKELVAAHVMFKDMAADPYLASAGIASDWPCGRGCYQSADGGFIIWFGEEDQLRIMCMAKGFVLNSVFDRLHTALQAVEAIDGIAFATSSKYGYVTSCPSNLGTGMRASVHVAVPNLTKDGTDAKAKAAAKPLGLSVRGMGGEHTPIGKDGTIDLSPSSRLFITEAEIVTKLYNGIKLLLEKEAEAA</sequence>
<dbReference type="HOGENOM" id="CLU_019868_0_0_1"/>
<dbReference type="GO" id="GO:0005524">
    <property type="term" value="F:ATP binding"/>
    <property type="evidence" value="ECO:0007669"/>
    <property type="project" value="UniProtKB-UniRule"/>
</dbReference>
<dbReference type="SUPFAM" id="SSF55931">
    <property type="entry name" value="Glutamine synthetase/guanido kinase"/>
    <property type="match status" value="1"/>
</dbReference>
<dbReference type="InterPro" id="IPR022415">
    <property type="entry name" value="ATP-guanido_PTrfase_AS"/>
</dbReference>
<dbReference type="SUPFAM" id="SSF48034">
    <property type="entry name" value="Guanido kinase N-terminal domain"/>
    <property type="match status" value="1"/>
</dbReference>
<accession>A0A0D3ILG7</accession>
<dbReference type="PANTHER" id="PTHR11547">
    <property type="entry name" value="ARGININE OR CREATINE KINASE"/>
    <property type="match status" value="1"/>
</dbReference>
<feature type="binding site" evidence="7">
    <location>
        <position position="288"/>
    </location>
    <ligand>
        <name>ATP</name>
        <dbReference type="ChEBI" id="CHEBI:30616"/>
    </ligand>
</feature>
<evidence type="ECO:0000256" key="4">
    <source>
        <dbReference type="ARBA" id="ARBA00022777"/>
    </source>
</evidence>
<feature type="domain" description="Phosphagen kinase N-terminal" evidence="9">
    <location>
        <begin position="89"/>
        <end position="171"/>
    </location>
</feature>
<keyword evidence="2 7" id="KW-0808">Transferase</keyword>
<dbReference type="PROSITE" id="PS51509">
    <property type="entry name" value="PHOSPHAGEN_KINASE_N"/>
    <property type="match status" value="1"/>
</dbReference>
<dbReference type="eggNOG" id="KOG3581">
    <property type="taxonomic scope" value="Eukaryota"/>
</dbReference>
<organism evidence="11 12">
    <name type="scientific">Emiliania huxleyi (strain CCMP1516)</name>
    <dbReference type="NCBI Taxonomy" id="280463"/>
    <lineage>
        <taxon>Eukaryota</taxon>
        <taxon>Haptista</taxon>
        <taxon>Haptophyta</taxon>
        <taxon>Prymnesiophyceae</taxon>
        <taxon>Isochrysidales</taxon>
        <taxon>Noelaerhabdaceae</taxon>
        <taxon>Emiliania</taxon>
    </lineage>
</organism>
<dbReference type="Gene3D" id="1.10.135.10">
    <property type="entry name" value="ATP:guanido phosphotransferase, N-terminal domain"/>
    <property type="match status" value="1"/>
</dbReference>
<evidence type="ECO:0000256" key="5">
    <source>
        <dbReference type="ARBA" id="ARBA00022840"/>
    </source>
</evidence>
<dbReference type="STRING" id="2903.R1BQX9"/>
<keyword evidence="4 7" id="KW-0418">Kinase</keyword>
<dbReference type="InterPro" id="IPR036802">
    <property type="entry name" value="ATP-guanido_PTrfase_N_sf"/>
</dbReference>
<reference evidence="11" key="2">
    <citation type="submission" date="2024-10" db="UniProtKB">
        <authorList>
            <consortium name="EnsemblProtists"/>
        </authorList>
    </citation>
    <scope>IDENTIFICATION</scope>
</reference>
<protein>
    <recommendedName>
        <fullName evidence="13">Arginine kinase</fullName>
    </recommendedName>
</protein>